<keyword evidence="5 6" id="KW-0472">Membrane</keyword>
<dbReference type="AlphaFoldDB" id="A0A9X8WHV2"/>
<dbReference type="Pfam" id="PF13567">
    <property type="entry name" value="DUF4131"/>
    <property type="match status" value="1"/>
</dbReference>
<accession>A0A9X8WHV2</accession>
<protein>
    <submittedName>
        <fullName evidence="9">Competence protein</fullName>
    </submittedName>
</protein>
<proteinExistence type="predicted"/>
<evidence type="ECO:0000256" key="6">
    <source>
        <dbReference type="SAM" id="Phobius"/>
    </source>
</evidence>
<comment type="subcellular location">
    <subcellularLocation>
        <location evidence="1">Cell membrane</location>
        <topology evidence="1">Multi-pass membrane protein</topology>
    </subcellularLocation>
</comment>
<evidence type="ECO:0000259" key="8">
    <source>
        <dbReference type="Pfam" id="PF13567"/>
    </source>
</evidence>
<sequence>MARHLILLAVSATFGVTAHSFFNVRLLIIILIFLCFLYFSVGLSVKALSFHLVIMGIFLGAASFSDHRNKTAYHGTESRFIITFTDQPNIDGNSLKGFVRSEKGERLVLRYKITTELEQEKLSRFLRIGLSCPAEGTLQIPDKNRNENSFDYQRYLFRQGIQWIFKANSISFEECKKAGNSIPVSIRNLRLKGITYIREHFPEESSGFVTALIFGDQSYIDEGDLTNYQRLGLVHLLAISGLHVSFLTGCYFTSASGLGLHVKE</sequence>
<comment type="caution">
    <text evidence="9">The sequence shown here is derived from an EMBL/GenBank/DDBJ whole genome shotgun (WGS) entry which is preliminary data.</text>
</comment>
<dbReference type="InterPro" id="IPR025405">
    <property type="entry name" value="DUF4131"/>
</dbReference>
<evidence type="ECO:0000256" key="3">
    <source>
        <dbReference type="ARBA" id="ARBA00022692"/>
    </source>
</evidence>
<evidence type="ECO:0000256" key="5">
    <source>
        <dbReference type="ARBA" id="ARBA00023136"/>
    </source>
</evidence>
<dbReference type="EMBL" id="FTMX01000001">
    <property type="protein sequence ID" value="SIQ25320.1"/>
    <property type="molecule type" value="Genomic_DNA"/>
</dbReference>
<dbReference type="Proteomes" id="UP000185829">
    <property type="component" value="Unassembled WGS sequence"/>
</dbReference>
<keyword evidence="4 6" id="KW-1133">Transmembrane helix</keyword>
<keyword evidence="2" id="KW-1003">Cell membrane</keyword>
<feature type="domain" description="ComEC/Rec2-related protein" evidence="7">
    <location>
        <begin position="212"/>
        <end position="258"/>
    </location>
</feature>
<gene>
    <name evidence="9" type="ORF">SAMN05878482_101752</name>
</gene>
<dbReference type="PANTHER" id="PTHR30619:SF7">
    <property type="entry name" value="BETA-LACTAMASE DOMAIN PROTEIN"/>
    <property type="match status" value="1"/>
</dbReference>
<name>A0A9X8WHV2_9BACI</name>
<reference evidence="9 10" key="1">
    <citation type="submission" date="2017-01" db="EMBL/GenBank/DDBJ databases">
        <authorList>
            <person name="Varghese N."/>
            <person name="Submissions S."/>
        </authorList>
    </citation>
    <scope>NUCLEOTIDE SEQUENCE [LARGE SCALE GENOMIC DNA]</scope>
    <source>
        <strain evidence="9 10">RUG2-6</strain>
    </source>
</reference>
<feature type="domain" description="DUF4131" evidence="8">
    <location>
        <begin position="25"/>
        <end position="171"/>
    </location>
</feature>
<dbReference type="Pfam" id="PF03772">
    <property type="entry name" value="Competence"/>
    <property type="match status" value="1"/>
</dbReference>
<feature type="transmembrane region" description="Helical" evidence="6">
    <location>
        <begin position="28"/>
        <end position="61"/>
    </location>
</feature>
<organism evidence="9 10">
    <name type="scientific">Peribacillus simplex</name>
    <dbReference type="NCBI Taxonomy" id="1478"/>
    <lineage>
        <taxon>Bacteria</taxon>
        <taxon>Bacillati</taxon>
        <taxon>Bacillota</taxon>
        <taxon>Bacilli</taxon>
        <taxon>Bacillales</taxon>
        <taxon>Bacillaceae</taxon>
        <taxon>Peribacillus</taxon>
    </lineage>
</organism>
<evidence type="ECO:0000313" key="10">
    <source>
        <dbReference type="Proteomes" id="UP000185829"/>
    </source>
</evidence>
<evidence type="ECO:0000256" key="1">
    <source>
        <dbReference type="ARBA" id="ARBA00004651"/>
    </source>
</evidence>
<evidence type="ECO:0000256" key="2">
    <source>
        <dbReference type="ARBA" id="ARBA00022475"/>
    </source>
</evidence>
<dbReference type="GO" id="GO:0005886">
    <property type="term" value="C:plasma membrane"/>
    <property type="evidence" value="ECO:0007669"/>
    <property type="project" value="UniProtKB-SubCell"/>
</dbReference>
<evidence type="ECO:0000256" key="4">
    <source>
        <dbReference type="ARBA" id="ARBA00022989"/>
    </source>
</evidence>
<dbReference type="InterPro" id="IPR052159">
    <property type="entry name" value="Competence_DNA_uptake"/>
</dbReference>
<dbReference type="PANTHER" id="PTHR30619">
    <property type="entry name" value="DNA INTERNALIZATION/COMPETENCE PROTEIN COMEC/REC2"/>
    <property type="match status" value="1"/>
</dbReference>
<evidence type="ECO:0000259" key="7">
    <source>
        <dbReference type="Pfam" id="PF03772"/>
    </source>
</evidence>
<dbReference type="InterPro" id="IPR004477">
    <property type="entry name" value="ComEC_N"/>
</dbReference>
<keyword evidence="3 6" id="KW-0812">Transmembrane</keyword>
<evidence type="ECO:0000313" key="9">
    <source>
        <dbReference type="EMBL" id="SIQ25320.1"/>
    </source>
</evidence>